<dbReference type="Proteomes" id="UP000278962">
    <property type="component" value="Unassembled WGS sequence"/>
</dbReference>
<dbReference type="InterPro" id="IPR011330">
    <property type="entry name" value="Glyco_hydro/deAcase_b/a-brl"/>
</dbReference>
<dbReference type="EMBL" id="RBIL01000001">
    <property type="protein sequence ID" value="RKQ91024.1"/>
    <property type="molecule type" value="Genomic_DNA"/>
</dbReference>
<dbReference type="AlphaFoldDB" id="A0A660LDA3"/>
<sequence length="226" mass="25303">MSGELSQALDATEGVEVFFRDDDAGWEDARLLELVGRFAEHGLPVDLAVIPAELDEPLAQRLRESHAGLHQHGYAHTNHQLEGRKCEFGPARDRAAQHADIERGQARLQALLGDRLDPFFTPPWNRCTRDTAEVLVELDFVLLSREHKAEPFGRLPELPVHLDVARLSPDQLDERFAAQVREGGPVGVMFHHGVMEPDDMARASELLELLANHPHVTARSMRDLCP</sequence>
<comment type="caution">
    <text evidence="1">The sequence shown here is derived from an EMBL/GenBank/DDBJ whole genome shotgun (WGS) entry which is preliminary data.</text>
</comment>
<reference evidence="1 2" key="1">
    <citation type="submission" date="2018-10" db="EMBL/GenBank/DDBJ databases">
        <title>Genomic Encyclopedia of Archaeal and Bacterial Type Strains, Phase II (KMG-II): from individual species to whole genera.</title>
        <authorList>
            <person name="Goeker M."/>
        </authorList>
    </citation>
    <scope>NUCLEOTIDE SEQUENCE [LARGE SCALE GENOMIC DNA]</scope>
    <source>
        <strain evidence="1 2">DSM 14954</strain>
    </source>
</reference>
<dbReference type="Gene3D" id="3.20.20.370">
    <property type="entry name" value="Glycoside hydrolase/deacetylase"/>
    <property type="match status" value="1"/>
</dbReference>
<evidence type="ECO:0000313" key="1">
    <source>
        <dbReference type="EMBL" id="RKQ91024.1"/>
    </source>
</evidence>
<gene>
    <name evidence="1" type="ORF">C8N24_0840</name>
</gene>
<evidence type="ECO:0000313" key="2">
    <source>
        <dbReference type="Proteomes" id="UP000278962"/>
    </source>
</evidence>
<accession>A0A660LDA3</accession>
<name>A0A660LDA3_9ACTN</name>
<dbReference type="SUPFAM" id="SSF88713">
    <property type="entry name" value="Glycoside hydrolase/deacetylase"/>
    <property type="match status" value="1"/>
</dbReference>
<proteinExistence type="predicted"/>
<dbReference type="OrthoDB" id="5569069at2"/>
<dbReference type="GO" id="GO:0005975">
    <property type="term" value="P:carbohydrate metabolic process"/>
    <property type="evidence" value="ECO:0007669"/>
    <property type="project" value="InterPro"/>
</dbReference>
<protein>
    <submittedName>
        <fullName evidence="1">Polysaccharide deacetylase</fullName>
    </submittedName>
</protein>
<organism evidence="1 2">
    <name type="scientific">Solirubrobacter pauli</name>
    <dbReference type="NCBI Taxonomy" id="166793"/>
    <lineage>
        <taxon>Bacteria</taxon>
        <taxon>Bacillati</taxon>
        <taxon>Actinomycetota</taxon>
        <taxon>Thermoleophilia</taxon>
        <taxon>Solirubrobacterales</taxon>
        <taxon>Solirubrobacteraceae</taxon>
        <taxon>Solirubrobacter</taxon>
    </lineage>
</organism>
<dbReference type="RefSeq" id="WP_121248280.1">
    <property type="nucleotide sequence ID" value="NZ_RBIL01000001.1"/>
</dbReference>
<keyword evidence="2" id="KW-1185">Reference proteome</keyword>